<reference evidence="2 3" key="1">
    <citation type="submission" date="2018-09" db="EMBL/GenBank/DDBJ databases">
        <authorList>
            <consortium name="Pathogen Informatics"/>
        </authorList>
    </citation>
    <scope>NUCLEOTIDE SEQUENCE [LARGE SCALE GENOMIC DNA]</scope>
    <source>
        <strain evidence="2 3">OH-22767</strain>
    </source>
</reference>
<sequence length="56" mass="6422">MNKNNEKSKDEIVKPEDRETNQSKKESAINKTATEGEKINPKETAKREHNLPRDTA</sequence>
<name>A0A383U250_9FLAO</name>
<dbReference type="RefSeq" id="WP_165846435.1">
    <property type="nucleotide sequence ID" value="NZ_OX579588.1"/>
</dbReference>
<evidence type="ECO:0000313" key="2">
    <source>
        <dbReference type="EMBL" id="SZD73469.1"/>
    </source>
</evidence>
<evidence type="ECO:0000313" key="3">
    <source>
        <dbReference type="Proteomes" id="UP000262142"/>
    </source>
</evidence>
<protein>
    <submittedName>
        <fullName evidence="2">Uncharacterized protein</fullName>
    </submittedName>
</protein>
<keyword evidence="3" id="KW-1185">Reference proteome</keyword>
<dbReference type="AlphaFoldDB" id="A0A383U250"/>
<organism evidence="2 3">
    <name type="scientific">Candidatus Ornithobacterium hominis</name>
    <dbReference type="NCBI Taxonomy" id="2497989"/>
    <lineage>
        <taxon>Bacteria</taxon>
        <taxon>Pseudomonadati</taxon>
        <taxon>Bacteroidota</taxon>
        <taxon>Flavobacteriia</taxon>
        <taxon>Flavobacteriales</taxon>
        <taxon>Weeksellaceae</taxon>
        <taxon>Ornithobacterium</taxon>
    </lineage>
</organism>
<gene>
    <name evidence="2" type="ORF">SAMEA104719789_01282</name>
</gene>
<dbReference type="EMBL" id="UNSC01000005">
    <property type="protein sequence ID" value="SZD73469.1"/>
    <property type="molecule type" value="Genomic_DNA"/>
</dbReference>
<feature type="region of interest" description="Disordered" evidence="1">
    <location>
        <begin position="1"/>
        <end position="56"/>
    </location>
</feature>
<dbReference type="Proteomes" id="UP000262142">
    <property type="component" value="Unassembled WGS sequence"/>
</dbReference>
<accession>A0A383U250</accession>
<proteinExistence type="predicted"/>
<evidence type="ECO:0000256" key="1">
    <source>
        <dbReference type="SAM" id="MobiDB-lite"/>
    </source>
</evidence>